<dbReference type="GO" id="GO:0000150">
    <property type="term" value="F:DNA strand exchange activity"/>
    <property type="evidence" value="ECO:0007669"/>
    <property type="project" value="InterPro"/>
</dbReference>
<dbReference type="PROSITE" id="PS51736">
    <property type="entry name" value="RECOMBINASES_3"/>
    <property type="match status" value="1"/>
</dbReference>
<protein>
    <recommendedName>
        <fullName evidence="1">Resolvase/invertase-type recombinase catalytic domain-containing protein</fullName>
    </recommendedName>
</protein>
<reference evidence="2" key="2">
    <citation type="submission" date="2020-09" db="EMBL/GenBank/DDBJ databases">
        <authorList>
            <person name="Sun Q."/>
            <person name="Zhou Y."/>
        </authorList>
    </citation>
    <scope>NUCLEOTIDE SEQUENCE</scope>
    <source>
        <strain evidence="2">CGMCC 1.12187</strain>
    </source>
</reference>
<feature type="domain" description="Resolvase/invertase-type recombinase catalytic" evidence="1">
    <location>
        <begin position="1"/>
        <end position="41"/>
    </location>
</feature>
<accession>A0A917M349</accession>
<evidence type="ECO:0000313" key="2">
    <source>
        <dbReference type="EMBL" id="GGG72032.1"/>
    </source>
</evidence>
<dbReference type="EMBL" id="BMEQ01000052">
    <property type="protein sequence ID" value="GGG72032.1"/>
    <property type="molecule type" value="Genomic_DNA"/>
</dbReference>
<evidence type="ECO:0000259" key="1">
    <source>
        <dbReference type="PROSITE" id="PS51736"/>
    </source>
</evidence>
<evidence type="ECO:0000313" key="3">
    <source>
        <dbReference type="Proteomes" id="UP000638848"/>
    </source>
</evidence>
<proteinExistence type="predicted"/>
<dbReference type="Proteomes" id="UP000638848">
    <property type="component" value="Unassembled WGS sequence"/>
</dbReference>
<name>A0A917M349_9MICC</name>
<dbReference type="InterPro" id="IPR006119">
    <property type="entry name" value="Resolv_N"/>
</dbReference>
<reference evidence="2" key="1">
    <citation type="journal article" date="2014" name="Int. J. Syst. Evol. Microbiol.">
        <title>Complete genome sequence of Corynebacterium casei LMG S-19264T (=DSM 44701T), isolated from a smear-ripened cheese.</title>
        <authorList>
            <consortium name="US DOE Joint Genome Institute (JGI-PGF)"/>
            <person name="Walter F."/>
            <person name="Albersmeier A."/>
            <person name="Kalinowski J."/>
            <person name="Ruckert C."/>
        </authorList>
    </citation>
    <scope>NUCLEOTIDE SEQUENCE</scope>
    <source>
        <strain evidence="2">CGMCC 1.12187</strain>
    </source>
</reference>
<organism evidence="2 3">
    <name type="scientific">Kocuria dechangensis</name>
    <dbReference type="NCBI Taxonomy" id="1176249"/>
    <lineage>
        <taxon>Bacteria</taxon>
        <taxon>Bacillati</taxon>
        <taxon>Actinomycetota</taxon>
        <taxon>Actinomycetes</taxon>
        <taxon>Micrococcales</taxon>
        <taxon>Micrococcaceae</taxon>
        <taxon>Kocuria</taxon>
    </lineage>
</organism>
<gene>
    <name evidence="2" type="ORF">GCM10011374_40970</name>
</gene>
<dbReference type="GO" id="GO:0003677">
    <property type="term" value="F:DNA binding"/>
    <property type="evidence" value="ECO:0007669"/>
    <property type="project" value="InterPro"/>
</dbReference>
<sequence>MDTATPMGSMVSTVMAAPAQRELEIKRELLTDSVAKRRAADKDLGGWR</sequence>
<dbReference type="AlphaFoldDB" id="A0A917M349"/>
<keyword evidence="3" id="KW-1185">Reference proteome</keyword>
<comment type="caution">
    <text evidence="2">The sequence shown here is derived from an EMBL/GenBank/DDBJ whole genome shotgun (WGS) entry which is preliminary data.</text>
</comment>